<organism evidence="1 2">
    <name type="scientific">Polypedilum vanderplanki</name>
    <name type="common">Sleeping chironomid midge</name>
    <dbReference type="NCBI Taxonomy" id="319348"/>
    <lineage>
        <taxon>Eukaryota</taxon>
        <taxon>Metazoa</taxon>
        <taxon>Ecdysozoa</taxon>
        <taxon>Arthropoda</taxon>
        <taxon>Hexapoda</taxon>
        <taxon>Insecta</taxon>
        <taxon>Pterygota</taxon>
        <taxon>Neoptera</taxon>
        <taxon>Endopterygota</taxon>
        <taxon>Diptera</taxon>
        <taxon>Nematocera</taxon>
        <taxon>Chironomoidea</taxon>
        <taxon>Chironomidae</taxon>
        <taxon>Chironominae</taxon>
        <taxon>Polypedilum</taxon>
        <taxon>Polypedilum</taxon>
    </lineage>
</organism>
<dbReference type="AlphaFoldDB" id="A0A9J6BKP9"/>
<keyword evidence="2" id="KW-1185">Reference proteome</keyword>
<reference evidence="1" key="1">
    <citation type="submission" date="2021-03" db="EMBL/GenBank/DDBJ databases">
        <title>Chromosome level genome of the anhydrobiotic midge Polypedilum vanderplanki.</title>
        <authorList>
            <person name="Yoshida Y."/>
            <person name="Kikawada T."/>
            <person name="Gusev O."/>
        </authorList>
    </citation>
    <scope>NUCLEOTIDE SEQUENCE</scope>
    <source>
        <strain evidence="1">NIAS01</strain>
        <tissue evidence="1">Whole body or cell culture</tissue>
    </source>
</reference>
<evidence type="ECO:0000313" key="2">
    <source>
        <dbReference type="Proteomes" id="UP001107558"/>
    </source>
</evidence>
<dbReference type="OrthoDB" id="5978493at2759"/>
<sequence>MKRLSRDGALALSGKKHEDSCTVDVDICDQLPDTTISNYNNNNNNNNLNYSQHRYQRQQSRDLLGQAERGKIGGGSHSSSECSSIVQLKRLLKATWVSLVREKRRNSGSKTGRLSVTHQDSLEDVPDINSNNQDCIVDVMQEPLFDTSDLKSIKSDFDLQSPTTSMIERNGCFIELALLYDAPMRKMTVHVLQCRCYQQREKRPIQLRIRKCDY</sequence>
<dbReference type="EMBL" id="JADBJN010000003">
    <property type="protein sequence ID" value="KAG5670338.1"/>
    <property type="molecule type" value="Genomic_DNA"/>
</dbReference>
<comment type="caution">
    <text evidence="1">The sequence shown here is derived from an EMBL/GenBank/DDBJ whole genome shotgun (WGS) entry which is preliminary data.</text>
</comment>
<protein>
    <submittedName>
        <fullName evidence="1">Uncharacterized protein</fullName>
    </submittedName>
</protein>
<name>A0A9J6BKP9_POLVA</name>
<dbReference type="Proteomes" id="UP001107558">
    <property type="component" value="Chromosome 3"/>
</dbReference>
<evidence type="ECO:0000313" key="1">
    <source>
        <dbReference type="EMBL" id="KAG5670338.1"/>
    </source>
</evidence>
<gene>
    <name evidence="1" type="ORF">PVAND_000612</name>
</gene>
<proteinExistence type="predicted"/>
<accession>A0A9J6BKP9</accession>